<organism evidence="2 3">
    <name type="scientific">Letharia columbiana</name>
    <dbReference type="NCBI Taxonomy" id="112416"/>
    <lineage>
        <taxon>Eukaryota</taxon>
        <taxon>Fungi</taxon>
        <taxon>Dikarya</taxon>
        <taxon>Ascomycota</taxon>
        <taxon>Pezizomycotina</taxon>
        <taxon>Lecanoromycetes</taxon>
        <taxon>OSLEUM clade</taxon>
        <taxon>Lecanoromycetidae</taxon>
        <taxon>Lecanorales</taxon>
        <taxon>Lecanorineae</taxon>
        <taxon>Parmeliaceae</taxon>
        <taxon>Letharia</taxon>
    </lineage>
</organism>
<feature type="compositionally biased region" description="Acidic residues" evidence="1">
    <location>
        <begin position="223"/>
        <end position="234"/>
    </location>
</feature>
<feature type="compositionally biased region" description="Basic and acidic residues" evidence="1">
    <location>
        <begin position="329"/>
        <end position="339"/>
    </location>
</feature>
<feature type="compositionally biased region" description="Polar residues" evidence="1">
    <location>
        <begin position="40"/>
        <end position="49"/>
    </location>
</feature>
<evidence type="ECO:0000313" key="3">
    <source>
        <dbReference type="Proteomes" id="UP000578531"/>
    </source>
</evidence>
<feature type="compositionally biased region" description="Polar residues" evidence="1">
    <location>
        <begin position="102"/>
        <end position="116"/>
    </location>
</feature>
<dbReference type="EMBL" id="JACCJC010000049">
    <property type="protein sequence ID" value="KAF6232350.1"/>
    <property type="molecule type" value="Genomic_DNA"/>
</dbReference>
<comment type="caution">
    <text evidence="2">The sequence shown here is derived from an EMBL/GenBank/DDBJ whole genome shotgun (WGS) entry which is preliminary data.</text>
</comment>
<accession>A0A8H6FPJ1</accession>
<gene>
    <name evidence="2" type="ORF">HO173_009455</name>
</gene>
<feature type="compositionally biased region" description="Basic and acidic residues" evidence="1">
    <location>
        <begin position="471"/>
        <end position="480"/>
    </location>
</feature>
<evidence type="ECO:0000256" key="1">
    <source>
        <dbReference type="SAM" id="MobiDB-lite"/>
    </source>
</evidence>
<feature type="compositionally biased region" description="Basic and acidic residues" evidence="1">
    <location>
        <begin position="257"/>
        <end position="266"/>
    </location>
</feature>
<feature type="compositionally biased region" description="Basic and acidic residues" evidence="1">
    <location>
        <begin position="171"/>
        <end position="181"/>
    </location>
</feature>
<dbReference type="RefSeq" id="XP_037161779.1">
    <property type="nucleotide sequence ID" value="XM_037311345.1"/>
</dbReference>
<keyword evidence="3" id="KW-1185">Reference proteome</keyword>
<name>A0A8H6FPJ1_9LECA</name>
<dbReference type="AlphaFoldDB" id="A0A8H6FPJ1"/>
<sequence length="480" mass="51862">MEESTKPTKNFAQSKGKANATEKPPKASFDNHDVAPSPTRADSTIKSSRNKIKATTAQLEATRVACNDQKQATPVLTKAATTTSSIGPAPRLKRTHEKKPKMNSSNHDLSTNSPSGRNVDEHNDAIWDVNLAHSEERPQILRQSRQPAKTAKKQEVRVPKTKKNKAQTQLHSDKAKADKATKAQTQAPIARVVKAKPAPAALSQPRTRRVAAIKANRKIQGLDESDEIVDDEEIVPTLARSKRQGSSDAAKAPRNHKIGDGRDDRTTSGGKLPTAHILERDSIPDSVSPDSLDEQIPDSVSDPKADSSPEQIDLVRDAPAEASRAAPGDTRDNLQKEKQTSAAETSMILPHAGLGDHSNQRNSTSVEEIVEVSEASANLVIDNIPQQHESVTETDPAPARPQQDNHVKQGHDDLDATKPANPGDQDQVEPVLPYKDDVSLEVNSKSDNIERKVAPPSSLISPTSPNSCRISTEKDFAAVG</sequence>
<feature type="compositionally biased region" description="Basic and acidic residues" evidence="1">
    <location>
        <begin position="23"/>
        <end position="33"/>
    </location>
</feature>
<feature type="compositionally biased region" description="Low complexity" evidence="1">
    <location>
        <begin position="182"/>
        <end position="201"/>
    </location>
</feature>
<proteinExistence type="predicted"/>
<reference evidence="2 3" key="1">
    <citation type="journal article" date="2020" name="Genomics">
        <title>Complete, high-quality genomes from long-read metagenomic sequencing of two wolf lichen thalli reveals enigmatic genome architecture.</title>
        <authorList>
            <person name="McKenzie S.K."/>
            <person name="Walston R.F."/>
            <person name="Allen J.L."/>
        </authorList>
    </citation>
    <scope>NUCLEOTIDE SEQUENCE [LARGE SCALE GENOMIC DNA]</scope>
    <source>
        <strain evidence="2">WasteWater2</strain>
    </source>
</reference>
<protein>
    <submittedName>
        <fullName evidence="2">Uncharacterized protein</fullName>
    </submittedName>
</protein>
<feature type="compositionally biased region" description="Polar residues" evidence="1">
    <location>
        <begin position="458"/>
        <end position="470"/>
    </location>
</feature>
<feature type="compositionally biased region" description="Basic residues" evidence="1">
    <location>
        <begin position="91"/>
        <end position="101"/>
    </location>
</feature>
<feature type="region of interest" description="Disordered" evidence="1">
    <location>
        <begin position="380"/>
        <end position="480"/>
    </location>
</feature>
<feature type="compositionally biased region" description="Basic residues" evidence="1">
    <location>
        <begin position="206"/>
        <end position="217"/>
    </location>
</feature>
<dbReference type="Proteomes" id="UP000578531">
    <property type="component" value="Unassembled WGS sequence"/>
</dbReference>
<dbReference type="GeneID" id="59291106"/>
<evidence type="ECO:0000313" key="2">
    <source>
        <dbReference type="EMBL" id="KAF6232350.1"/>
    </source>
</evidence>
<feature type="compositionally biased region" description="Basic and acidic residues" evidence="1">
    <location>
        <begin position="403"/>
        <end position="416"/>
    </location>
</feature>
<feature type="compositionally biased region" description="Basic and acidic residues" evidence="1">
    <location>
        <begin position="301"/>
        <end position="319"/>
    </location>
</feature>
<feature type="region of interest" description="Disordered" evidence="1">
    <location>
        <begin position="1"/>
        <end position="49"/>
    </location>
</feature>
<feature type="compositionally biased region" description="Polar residues" evidence="1">
    <location>
        <begin position="68"/>
        <end position="86"/>
    </location>
</feature>
<feature type="region of interest" description="Disordered" evidence="1">
    <location>
        <begin position="64"/>
        <end position="367"/>
    </location>
</feature>